<proteinExistence type="predicted"/>
<dbReference type="Gene3D" id="1.20.120.450">
    <property type="entry name" value="dinb family like domain"/>
    <property type="match status" value="1"/>
</dbReference>
<comment type="caution">
    <text evidence="2">The sequence shown here is derived from an EMBL/GenBank/DDBJ whole genome shotgun (WGS) entry which is preliminary data.</text>
</comment>
<feature type="domain" description="Mycothiol-dependent maleylpyruvate isomerase metal-binding" evidence="1">
    <location>
        <begin position="8"/>
        <end position="97"/>
    </location>
</feature>
<sequence>MNAIDEWSRAQERVLDLVQSVPGDRWEATVPACPDWTARNLLSHMIGLNADVLAGEEADDHNADWTQKQVDDRQNATVEDLAAEWRSLTDPMRTWMAENNTRPLGDAIIHEQDLRGALGVTGAQDSEGLQAMRDKLADGLGDAVKDLPPLELRGARWTWLSQPEAGTPEVVLSAPDFELIRALMTRRSEAQLRSWTVEGDIGPYLDHFGTMGSLPDTDLSETFE</sequence>
<reference evidence="2" key="2">
    <citation type="submission" date="2020-09" db="EMBL/GenBank/DDBJ databases">
        <authorList>
            <person name="Sun Q."/>
            <person name="Sedlacek I."/>
        </authorList>
    </citation>
    <scope>NUCLEOTIDE SEQUENCE</scope>
    <source>
        <strain evidence="2">CCM 7905</strain>
    </source>
</reference>
<dbReference type="SUPFAM" id="SSF109854">
    <property type="entry name" value="DinB/YfiT-like putative metalloenzymes"/>
    <property type="match status" value="1"/>
</dbReference>
<dbReference type="AlphaFoldDB" id="A0A917D164"/>
<protein>
    <recommendedName>
        <fullName evidence="1">Mycothiol-dependent maleylpyruvate isomerase metal-binding domain-containing protein</fullName>
    </recommendedName>
</protein>
<gene>
    <name evidence="2" type="ORF">GCM10007304_16000</name>
</gene>
<evidence type="ECO:0000259" key="1">
    <source>
        <dbReference type="Pfam" id="PF11716"/>
    </source>
</evidence>
<accession>A0A917D164</accession>
<evidence type="ECO:0000313" key="2">
    <source>
        <dbReference type="EMBL" id="GGG02744.1"/>
    </source>
</evidence>
<keyword evidence="3" id="KW-1185">Reference proteome</keyword>
<dbReference type="InterPro" id="IPR024344">
    <property type="entry name" value="MDMPI_metal-binding"/>
</dbReference>
<evidence type="ECO:0000313" key="3">
    <source>
        <dbReference type="Proteomes" id="UP000654257"/>
    </source>
</evidence>
<name>A0A917D164_9NOCA</name>
<organism evidence="2 3">
    <name type="scientific">Rhodococcoides trifolii</name>
    <dbReference type="NCBI Taxonomy" id="908250"/>
    <lineage>
        <taxon>Bacteria</taxon>
        <taxon>Bacillati</taxon>
        <taxon>Actinomycetota</taxon>
        <taxon>Actinomycetes</taxon>
        <taxon>Mycobacteriales</taxon>
        <taxon>Nocardiaceae</taxon>
        <taxon>Rhodococcoides</taxon>
    </lineage>
</organism>
<dbReference type="InterPro" id="IPR017517">
    <property type="entry name" value="Maleyloyr_isom"/>
</dbReference>
<dbReference type="NCBIfam" id="TIGR03083">
    <property type="entry name" value="maleylpyruvate isomerase family mycothiol-dependent enzyme"/>
    <property type="match status" value="1"/>
</dbReference>
<dbReference type="RefSeq" id="WP_188544297.1">
    <property type="nucleotide sequence ID" value="NZ_BMCU01000002.1"/>
</dbReference>
<dbReference type="GO" id="GO:0046872">
    <property type="term" value="F:metal ion binding"/>
    <property type="evidence" value="ECO:0007669"/>
    <property type="project" value="InterPro"/>
</dbReference>
<dbReference type="Proteomes" id="UP000654257">
    <property type="component" value="Unassembled WGS sequence"/>
</dbReference>
<reference evidence="2" key="1">
    <citation type="journal article" date="2014" name="Int. J. Syst. Evol. Microbiol.">
        <title>Complete genome sequence of Corynebacterium casei LMG S-19264T (=DSM 44701T), isolated from a smear-ripened cheese.</title>
        <authorList>
            <consortium name="US DOE Joint Genome Institute (JGI-PGF)"/>
            <person name="Walter F."/>
            <person name="Albersmeier A."/>
            <person name="Kalinowski J."/>
            <person name="Ruckert C."/>
        </authorList>
    </citation>
    <scope>NUCLEOTIDE SEQUENCE</scope>
    <source>
        <strain evidence="2">CCM 7905</strain>
    </source>
</reference>
<dbReference type="InterPro" id="IPR034660">
    <property type="entry name" value="DinB/YfiT-like"/>
</dbReference>
<dbReference type="Pfam" id="PF11716">
    <property type="entry name" value="MDMPI_N"/>
    <property type="match status" value="1"/>
</dbReference>
<dbReference type="EMBL" id="BMCU01000002">
    <property type="protein sequence ID" value="GGG02744.1"/>
    <property type="molecule type" value="Genomic_DNA"/>
</dbReference>